<dbReference type="KEGG" id="eac:EAL2_c08360"/>
<dbReference type="RefSeq" id="WP_158408886.1">
    <property type="nucleotide sequence ID" value="NZ_CP007452.1"/>
</dbReference>
<reference evidence="1 2" key="1">
    <citation type="journal article" date="2014" name="Genome Announc.">
        <title>Complete Genome Sequence of Amino Acid-Utilizing Eubacterium acidaminophilum al-2 (DSM 3953).</title>
        <authorList>
            <person name="Poehlein A."/>
            <person name="Andreesen J.R."/>
            <person name="Daniel R."/>
        </authorList>
    </citation>
    <scope>NUCLEOTIDE SEQUENCE [LARGE SCALE GENOMIC DNA]</scope>
    <source>
        <strain evidence="1 2">DSM 3953</strain>
    </source>
</reference>
<name>W8U5E1_PEPAC</name>
<dbReference type="AlphaFoldDB" id="W8U5E1"/>
<protein>
    <submittedName>
        <fullName evidence="1">Uncharacterized protein</fullName>
    </submittedName>
</protein>
<proteinExistence type="predicted"/>
<dbReference type="Proteomes" id="UP000019591">
    <property type="component" value="Chromosome"/>
</dbReference>
<evidence type="ECO:0000313" key="1">
    <source>
        <dbReference type="EMBL" id="AHM56136.1"/>
    </source>
</evidence>
<gene>
    <name evidence="1" type="ORF">EAL2_c08360</name>
</gene>
<organism evidence="1 2">
    <name type="scientific">Peptoclostridium acidaminophilum DSM 3953</name>
    <dbReference type="NCBI Taxonomy" id="1286171"/>
    <lineage>
        <taxon>Bacteria</taxon>
        <taxon>Bacillati</taxon>
        <taxon>Bacillota</taxon>
        <taxon>Clostridia</taxon>
        <taxon>Peptostreptococcales</taxon>
        <taxon>Peptoclostridiaceae</taxon>
        <taxon>Peptoclostridium</taxon>
    </lineage>
</organism>
<accession>W8U5E1</accession>
<dbReference type="EMBL" id="CP007452">
    <property type="protein sequence ID" value="AHM56136.1"/>
    <property type="molecule type" value="Genomic_DNA"/>
</dbReference>
<dbReference type="HOGENOM" id="CLU_3199915_0_0_9"/>
<sequence length="45" mass="4665">MIEITLTMALATILVGLFSSVISPAMLPHLSMETSSTLSASKKAA</sequence>
<evidence type="ECO:0000313" key="2">
    <source>
        <dbReference type="Proteomes" id="UP000019591"/>
    </source>
</evidence>
<keyword evidence="2" id="KW-1185">Reference proteome</keyword>